<dbReference type="EMBL" id="JAKWBI020000121">
    <property type="protein sequence ID" value="KAJ2902208.1"/>
    <property type="molecule type" value="Genomic_DNA"/>
</dbReference>
<name>A0AAD5RSC7_9PEZI</name>
<evidence type="ECO:0000313" key="3">
    <source>
        <dbReference type="Proteomes" id="UP001201980"/>
    </source>
</evidence>
<organism evidence="2 3">
    <name type="scientific">Zalerion maritima</name>
    <dbReference type="NCBI Taxonomy" id="339359"/>
    <lineage>
        <taxon>Eukaryota</taxon>
        <taxon>Fungi</taxon>
        <taxon>Dikarya</taxon>
        <taxon>Ascomycota</taxon>
        <taxon>Pezizomycotina</taxon>
        <taxon>Sordariomycetes</taxon>
        <taxon>Lulworthiomycetidae</taxon>
        <taxon>Lulworthiales</taxon>
        <taxon>Lulworthiaceae</taxon>
        <taxon>Zalerion</taxon>
    </lineage>
</organism>
<evidence type="ECO:0000256" key="1">
    <source>
        <dbReference type="SAM" id="MobiDB-lite"/>
    </source>
</evidence>
<feature type="compositionally biased region" description="Polar residues" evidence="1">
    <location>
        <begin position="438"/>
        <end position="468"/>
    </location>
</feature>
<dbReference type="Proteomes" id="UP001201980">
    <property type="component" value="Unassembled WGS sequence"/>
</dbReference>
<comment type="caution">
    <text evidence="2">The sequence shown here is derived from an EMBL/GenBank/DDBJ whole genome shotgun (WGS) entry which is preliminary data.</text>
</comment>
<feature type="region of interest" description="Disordered" evidence="1">
    <location>
        <begin position="1"/>
        <end position="87"/>
    </location>
</feature>
<accession>A0AAD5RSC7</accession>
<evidence type="ECO:0000313" key="2">
    <source>
        <dbReference type="EMBL" id="KAJ2902208.1"/>
    </source>
</evidence>
<feature type="region of interest" description="Disordered" evidence="1">
    <location>
        <begin position="420"/>
        <end position="468"/>
    </location>
</feature>
<feature type="region of interest" description="Disordered" evidence="1">
    <location>
        <begin position="207"/>
        <end position="300"/>
    </location>
</feature>
<protein>
    <submittedName>
        <fullName evidence="2">Uncharacterized protein</fullName>
    </submittedName>
</protein>
<feature type="compositionally biased region" description="Polar residues" evidence="1">
    <location>
        <begin position="63"/>
        <end position="80"/>
    </location>
</feature>
<feature type="compositionally biased region" description="Basic and acidic residues" evidence="1">
    <location>
        <begin position="13"/>
        <end position="30"/>
    </location>
</feature>
<gene>
    <name evidence="2" type="ORF">MKZ38_000942</name>
</gene>
<proteinExistence type="predicted"/>
<reference evidence="2" key="1">
    <citation type="submission" date="2022-07" db="EMBL/GenBank/DDBJ databases">
        <title>Draft genome sequence of Zalerion maritima ATCC 34329, a (micro)plastics degrading marine fungus.</title>
        <authorList>
            <person name="Paco A."/>
            <person name="Goncalves M.F.M."/>
            <person name="Rocha-Santos T.A.P."/>
            <person name="Alves A."/>
        </authorList>
    </citation>
    <scope>NUCLEOTIDE SEQUENCE</scope>
    <source>
        <strain evidence="2">ATCC 34329</strain>
    </source>
</reference>
<keyword evidence="3" id="KW-1185">Reference proteome</keyword>
<sequence length="468" mass="50894">MSLNSYRNADGTAKPRDSESQRVSQTKDEPQNLAPEHAQHNPTNTTAQPGPGQKSVGMDTKKTQQPGETPTQKSDATPQGESDRPTLESFEDGATVWTMHAMLAHVLAWLELAGPFGAPVFGLILSEFGTKLTAARDIEVVRRERNNFMLSEVRGRAKGKGKAIAVDVVDEQPVPIENMVMERSAVFSMPGIVSYKPFRPIEYTMSGALNSSGVSRPPNPRTLVSSLNRPKSRRNKLARANYNSSQIRRASAPSKLPTIQERSAEDTGNAPKSREMTRSTSSVGQERPEQGESTNIGERRKSMSALAFDCGHIRPSRPFYDIEARFGMGGENEDWVAEMKEYIDSIISNSSTISPTRLSRFSRLEENVVAGPSGYNSGSGRDITPEVGPSKRPNIFEMSGALGPTPGTPPAHGKWSIGTVDPTPLFFQGRNMDENGVRDQSSGSTPGPGNISTGFRSEQMQSIAETHS</sequence>
<dbReference type="AlphaFoldDB" id="A0AAD5RSC7"/>